<accession>A0A9W7G6I9</accession>
<dbReference type="Proteomes" id="UP001165065">
    <property type="component" value="Unassembled WGS sequence"/>
</dbReference>
<comment type="caution">
    <text evidence="2">The sequence shown here is derived from an EMBL/GenBank/DDBJ whole genome shotgun (WGS) entry which is preliminary data.</text>
</comment>
<organism evidence="2 3">
    <name type="scientific">Triparma columacea</name>
    <dbReference type="NCBI Taxonomy" id="722753"/>
    <lineage>
        <taxon>Eukaryota</taxon>
        <taxon>Sar</taxon>
        <taxon>Stramenopiles</taxon>
        <taxon>Ochrophyta</taxon>
        <taxon>Bolidophyceae</taxon>
        <taxon>Parmales</taxon>
        <taxon>Triparmaceae</taxon>
        <taxon>Triparma</taxon>
    </lineage>
</organism>
<reference evidence="3" key="1">
    <citation type="journal article" date="2023" name="Commun. Biol.">
        <title>Genome analysis of Parmales, the sister group of diatoms, reveals the evolutionary specialization of diatoms from phago-mixotrophs to photoautotrophs.</title>
        <authorList>
            <person name="Ban H."/>
            <person name="Sato S."/>
            <person name="Yoshikawa S."/>
            <person name="Yamada K."/>
            <person name="Nakamura Y."/>
            <person name="Ichinomiya M."/>
            <person name="Sato N."/>
            <person name="Blanc-Mathieu R."/>
            <person name="Endo H."/>
            <person name="Kuwata A."/>
            <person name="Ogata H."/>
        </authorList>
    </citation>
    <scope>NUCLEOTIDE SEQUENCE [LARGE SCALE GENOMIC DNA]</scope>
</reference>
<feature type="signal peptide" evidence="1">
    <location>
        <begin position="1"/>
        <end position="16"/>
    </location>
</feature>
<dbReference type="AlphaFoldDB" id="A0A9W7G6I9"/>
<proteinExistence type="predicted"/>
<feature type="chain" id="PRO_5040832080" evidence="1">
    <location>
        <begin position="17"/>
        <end position="645"/>
    </location>
</feature>
<keyword evidence="1" id="KW-0732">Signal</keyword>
<name>A0A9W7G6I9_9STRA</name>
<sequence>MKFLIAATSVIALCRAEMSETDLWNDMVHSSNPVTGGQDLTSGKFGNVKPDLSSQPFHQDDFSYWTDMAQIGIKTYSPYFEGLDDYNGVSSPHPGTDTTSYIGLSAIRQKIAELPVAQQDGSATRGNELGLLRLNTAFYPECKDEDYCGIALGVTREDHEKVRPVLDEVFGESDTYNDAVNPPGLEGFKWSRDSLRQSALSFLATKNHLSIKNDPGVWTTMVLHKTAMDIDLSLQEAQRFIDFQAKAVIITPLPSFVPEWFGSALDLDETLKQKKNYLASYEKAIRKCIASGHITNLSADDAEGIKKTAWGMLDALIFAGGLSVPGVIHGGLAAYYTGLTGTDFDINDPNQAPLLVMESIRNYPPVLGVPYHIGGHRHAPLAGMGGYDKSVYGDDALEFRIRNDLAFYHQHSIDWADTAVTADPENESPKHSSRICPAKSMSYNMILAFWEAMDATNWYVDPDTDISRENGPVWWTSFEIHRKCESLGVHVGAYEASRPYSKPLEGNKCSWFSWCDEDFECKRKWWQYSGSCIIDKDLKFFQESCSKNSQCDHIFAEKAKVHMACRFGECKFADGEVCDEDETIEFADYSELPVVETNAETGGAWTVTLGVPAIAGAAVFFLRRPERHLKHAKMDEENGGINGKL</sequence>
<dbReference type="OrthoDB" id="186960at2759"/>
<dbReference type="EMBL" id="BRYA01000074">
    <property type="protein sequence ID" value="GMI37473.1"/>
    <property type="molecule type" value="Genomic_DNA"/>
</dbReference>
<gene>
    <name evidence="2" type="ORF">TrCOL_g7515</name>
</gene>
<evidence type="ECO:0000313" key="3">
    <source>
        <dbReference type="Proteomes" id="UP001165065"/>
    </source>
</evidence>
<evidence type="ECO:0000256" key="1">
    <source>
        <dbReference type="SAM" id="SignalP"/>
    </source>
</evidence>
<keyword evidence="3" id="KW-1185">Reference proteome</keyword>
<protein>
    <submittedName>
        <fullName evidence="2">Uncharacterized protein</fullName>
    </submittedName>
</protein>
<evidence type="ECO:0000313" key="2">
    <source>
        <dbReference type="EMBL" id="GMI37473.1"/>
    </source>
</evidence>